<dbReference type="PANTHER" id="PTHR10093">
    <property type="entry name" value="IRON-SULFUR CLUSTER ASSEMBLY ENZYME NIFU HOMOLOG"/>
    <property type="match status" value="1"/>
</dbReference>
<dbReference type="SUPFAM" id="SSF82649">
    <property type="entry name" value="SufE/NifU"/>
    <property type="match status" value="1"/>
</dbReference>
<dbReference type="InterPro" id="IPR002871">
    <property type="entry name" value="NIF_FeS_clus_asmbl_NifU_N"/>
</dbReference>
<protein>
    <recommendedName>
        <fullName evidence="1">NIF system FeS cluster assembly NifU N-terminal domain-containing protein</fullName>
    </recommendedName>
</protein>
<dbReference type="Gene3D" id="3.90.1010.10">
    <property type="match status" value="1"/>
</dbReference>
<proteinExistence type="predicted"/>
<dbReference type="Pfam" id="PF01592">
    <property type="entry name" value="NifU_N"/>
    <property type="match status" value="1"/>
</dbReference>
<dbReference type="AlphaFoldDB" id="X1BQ81"/>
<dbReference type="GO" id="GO:0051536">
    <property type="term" value="F:iron-sulfur cluster binding"/>
    <property type="evidence" value="ECO:0007669"/>
    <property type="project" value="InterPro"/>
</dbReference>
<feature type="non-terminal residue" evidence="2">
    <location>
        <position position="1"/>
    </location>
</feature>
<organism evidence="2">
    <name type="scientific">marine sediment metagenome</name>
    <dbReference type="NCBI Taxonomy" id="412755"/>
    <lineage>
        <taxon>unclassified sequences</taxon>
        <taxon>metagenomes</taxon>
        <taxon>ecological metagenomes</taxon>
    </lineage>
</organism>
<evidence type="ECO:0000313" key="2">
    <source>
        <dbReference type="EMBL" id="GAG86273.1"/>
    </source>
</evidence>
<dbReference type="GO" id="GO:0005506">
    <property type="term" value="F:iron ion binding"/>
    <property type="evidence" value="ECO:0007669"/>
    <property type="project" value="InterPro"/>
</dbReference>
<comment type="caution">
    <text evidence="2">The sequence shown here is derived from an EMBL/GenBank/DDBJ whole genome shotgun (WGS) entry which is preliminary data.</text>
</comment>
<accession>X1BQ81</accession>
<gene>
    <name evidence="2" type="ORF">S01H4_24522</name>
</gene>
<sequence>IKEVKFTATCGVTTATGSMLSKLVKGKKLNEAQKVTPKMLTKALDGLPPDNLHASGLAVKALKSSIKNYKLNSE</sequence>
<dbReference type="GO" id="GO:0016226">
    <property type="term" value="P:iron-sulfur cluster assembly"/>
    <property type="evidence" value="ECO:0007669"/>
    <property type="project" value="InterPro"/>
</dbReference>
<feature type="domain" description="NIF system FeS cluster assembly NifU N-terminal" evidence="1">
    <location>
        <begin position="1"/>
        <end position="71"/>
    </location>
</feature>
<name>X1BQ81_9ZZZZ</name>
<reference evidence="2" key="1">
    <citation type="journal article" date="2014" name="Front. Microbiol.">
        <title>High frequency of phylogenetically diverse reductive dehalogenase-homologous genes in deep subseafloor sedimentary metagenomes.</title>
        <authorList>
            <person name="Kawai M."/>
            <person name="Futagami T."/>
            <person name="Toyoda A."/>
            <person name="Takaki Y."/>
            <person name="Nishi S."/>
            <person name="Hori S."/>
            <person name="Arai W."/>
            <person name="Tsubouchi T."/>
            <person name="Morono Y."/>
            <person name="Uchiyama I."/>
            <person name="Ito T."/>
            <person name="Fujiyama A."/>
            <person name="Inagaki F."/>
            <person name="Takami H."/>
        </authorList>
    </citation>
    <scope>NUCLEOTIDE SEQUENCE</scope>
    <source>
        <strain evidence="2">Expedition CK06-06</strain>
    </source>
</reference>
<dbReference type="EMBL" id="BART01011530">
    <property type="protein sequence ID" value="GAG86273.1"/>
    <property type="molecule type" value="Genomic_DNA"/>
</dbReference>
<evidence type="ECO:0000259" key="1">
    <source>
        <dbReference type="Pfam" id="PF01592"/>
    </source>
</evidence>